<keyword evidence="4 7" id="KW-0573">Peptidoglycan synthesis</keyword>
<evidence type="ECO:0000259" key="9">
    <source>
        <dbReference type="Pfam" id="PF01225"/>
    </source>
</evidence>
<comment type="pathway">
    <text evidence="7 8">Cell wall biogenesis; peptidoglycan biosynthesis.</text>
</comment>
<dbReference type="EC" id="6.3.2.13" evidence="7"/>
<keyword evidence="3 7" id="KW-0133">Cell shape</keyword>
<feature type="binding site" evidence="7">
    <location>
        <position position="190"/>
    </location>
    <ligand>
        <name>UDP-N-acetyl-alpha-D-muramoyl-L-alanyl-D-glutamate</name>
        <dbReference type="ChEBI" id="CHEBI:83900"/>
    </ligand>
</feature>
<evidence type="ECO:0000313" key="12">
    <source>
        <dbReference type="EMBL" id="TFD94299.1"/>
    </source>
</evidence>
<dbReference type="HAMAP" id="MF_00208">
    <property type="entry name" value="MurE"/>
    <property type="match status" value="1"/>
</dbReference>
<feature type="binding site" evidence="7">
    <location>
        <begin position="113"/>
        <end position="119"/>
    </location>
    <ligand>
        <name>ATP</name>
        <dbReference type="ChEBI" id="CHEBI:30616"/>
    </ligand>
</feature>
<evidence type="ECO:0000256" key="7">
    <source>
        <dbReference type="HAMAP-Rule" id="MF_00208"/>
    </source>
</evidence>
<comment type="caution">
    <text evidence="12">The sequence shown here is derived from an EMBL/GenBank/DDBJ whole genome shotgun (WGS) entry which is preliminary data.</text>
</comment>
<evidence type="ECO:0000256" key="5">
    <source>
        <dbReference type="ARBA" id="ARBA00023306"/>
    </source>
</evidence>
<name>A0A4Y8KW67_9BACT</name>
<dbReference type="InterPro" id="IPR004101">
    <property type="entry name" value="Mur_ligase_C"/>
</dbReference>
<feature type="binding site" evidence="7">
    <location>
        <position position="32"/>
    </location>
    <ligand>
        <name>UDP-N-acetyl-alpha-D-muramoyl-L-alanyl-D-glutamate</name>
        <dbReference type="ChEBI" id="CHEBI:83900"/>
    </ligand>
</feature>
<protein>
    <recommendedName>
        <fullName evidence="7">UDP-N-acetylmuramoyl-L-alanyl-D-glutamate--2,6-diaminopimelate ligase</fullName>
        <ecNumber evidence="7">6.3.2.13</ecNumber>
    </recommendedName>
    <alternativeName>
        <fullName evidence="7">Meso-A2pm-adding enzyme</fullName>
    </alternativeName>
    <alternativeName>
        <fullName evidence="7">Meso-diaminopimelate-adding enzyme</fullName>
    </alternativeName>
    <alternativeName>
        <fullName evidence="7">UDP-MurNAc-L-Ala-D-Glu:meso-diaminopimelate ligase</fullName>
    </alternativeName>
    <alternativeName>
        <fullName evidence="7">UDP-MurNAc-tripeptide synthetase</fullName>
    </alternativeName>
    <alternativeName>
        <fullName evidence="7">UDP-N-acetylmuramyl-tripeptide synthetase</fullName>
    </alternativeName>
</protein>
<comment type="caution">
    <text evidence="7">Lacks conserved residue(s) required for the propagation of feature annotation.</text>
</comment>
<comment type="catalytic activity">
    <reaction evidence="7">
        <text>UDP-N-acetyl-alpha-D-muramoyl-L-alanyl-D-glutamate + meso-2,6-diaminopimelate + ATP = UDP-N-acetyl-alpha-D-muramoyl-L-alanyl-gamma-D-glutamyl-meso-2,6-diaminopimelate + ADP + phosphate + H(+)</text>
        <dbReference type="Rhea" id="RHEA:23676"/>
        <dbReference type="ChEBI" id="CHEBI:15378"/>
        <dbReference type="ChEBI" id="CHEBI:30616"/>
        <dbReference type="ChEBI" id="CHEBI:43474"/>
        <dbReference type="ChEBI" id="CHEBI:57791"/>
        <dbReference type="ChEBI" id="CHEBI:83900"/>
        <dbReference type="ChEBI" id="CHEBI:83905"/>
        <dbReference type="ChEBI" id="CHEBI:456216"/>
        <dbReference type="EC" id="6.3.2.13"/>
    </reaction>
</comment>
<dbReference type="OrthoDB" id="9800958at2"/>
<dbReference type="Gene3D" id="3.40.1390.10">
    <property type="entry name" value="MurE/MurF, N-terminal domain"/>
    <property type="match status" value="1"/>
</dbReference>
<feature type="domain" description="Mur ligase N-terminal catalytic" evidence="9">
    <location>
        <begin position="25"/>
        <end position="97"/>
    </location>
</feature>
<dbReference type="AlphaFoldDB" id="A0A4Y8KW67"/>
<dbReference type="InterPro" id="IPR036615">
    <property type="entry name" value="Mur_ligase_C_dom_sf"/>
</dbReference>
<feature type="binding site" evidence="7">
    <location>
        <begin position="404"/>
        <end position="407"/>
    </location>
    <ligand>
        <name>meso-2,6-diaminopimelate</name>
        <dbReference type="ChEBI" id="CHEBI:57791"/>
    </ligand>
</feature>
<keyword evidence="7" id="KW-0963">Cytoplasm</keyword>
<evidence type="ECO:0000259" key="11">
    <source>
        <dbReference type="Pfam" id="PF08245"/>
    </source>
</evidence>
<dbReference type="InterPro" id="IPR035911">
    <property type="entry name" value="MurE/MurF_N"/>
</dbReference>
<feature type="domain" description="Mur ligase C-terminal" evidence="10">
    <location>
        <begin position="329"/>
        <end position="459"/>
    </location>
</feature>
<feature type="binding site" evidence="7">
    <location>
        <position position="380"/>
    </location>
    <ligand>
        <name>meso-2,6-diaminopimelate</name>
        <dbReference type="ChEBI" id="CHEBI:57791"/>
    </ligand>
</feature>
<organism evidence="12 13">
    <name type="scientific">Dysgonomonas capnocytophagoides</name>
    <dbReference type="NCBI Taxonomy" id="45254"/>
    <lineage>
        <taxon>Bacteria</taxon>
        <taxon>Pseudomonadati</taxon>
        <taxon>Bacteroidota</taxon>
        <taxon>Bacteroidia</taxon>
        <taxon>Bacteroidales</taxon>
        <taxon>Dysgonomonadaceae</taxon>
        <taxon>Dysgonomonas</taxon>
    </lineage>
</organism>
<keyword evidence="7 12" id="KW-0436">Ligase</keyword>
<evidence type="ECO:0000259" key="10">
    <source>
        <dbReference type="Pfam" id="PF02875"/>
    </source>
</evidence>
<feature type="binding site" evidence="7">
    <location>
        <position position="461"/>
    </location>
    <ligand>
        <name>meso-2,6-diaminopimelate</name>
        <dbReference type="ChEBI" id="CHEBI:57791"/>
    </ligand>
</feature>
<comment type="cofactor">
    <cofactor evidence="7">
        <name>Mg(2+)</name>
        <dbReference type="ChEBI" id="CHEBI:18420"/>
    </cofactor>
</comment>
<feature type="domain" description="Mur ligase central" evidence="11">
    <location>
        <begin position="111"/>
        <end position="306"/>
    </location>
</feature>
<keyword evidence="13" id="KW-1185">Reference proteome</keyword>
<evidence type="ECO:0000256" key="3">
    <source>
        <dbReference type="ARBA" id="ARBA00022960"/>
    </source>
</evidence>
<proteinExistence type="inferred from homology"/>
<accession>A0A4Y8KW67</accession>
<gene>
    <name evidence="7" type="primary">murE</name>
    <name evidence="12" type="ORF">E2605_16195</name>
</gene>
<dbReference type="NCBIfam" id="TIGR01085">
    <property type="entry name" value="murE"/>
    <property type="match status" value="1"/>
</dbReference>
<comment type="function">
    <text evidence="7">Catalyzes the addition of meso-diaminopimelic acid to the nucleotide precursor UDP-N-acetylmuramoyl-L-alanyl-D-glutamate (UMAG) in the biosynthesis of bacterial cell-wall peptidoglycan.</text>
</comment>
<evidence type="ECO:0000256" key="4">
    <source>
        <dbReference type="ARBA" id="ARBA00022984"/>
    </source>
</evidence>
<sequence length="485" mass="53092">MKLQELVSNIQVDIIDTHGDKDVDVKGIASDSRKVSEGFAFIAAQGVQVDGHEFISKAIESGAKVIIYDRDIADTVLGVTYVKVKDSADAIGKLASAWFGNPSQKLQLVGVTGTNGKTTTATLLYKMFRQLGYGAGLLSTVCNYVNDDEYPATHTTPDPISLNEFLAKMVKSGCEYAFMEVSSHAIHQKRISGLLFRGGIFTNLTQDHLDYHKTMQEYLKAKKLFFDNLPESAFALTNVDDKNGLVMLQNTKAEKHTYSVKSLGDFKARILEKHFDGTAIEINGRELEVQFVGVFNVYNLLAVYGASVLLGQDIEKVLVILSTLKSVAGRFETIRSKDGFTAIVDYAHTPDALTNVLNAIHDVLDGGGRVISVVGCGGNRDKTKRPIMAQESVRLSDQVILTSDNPRFEEPQSIIDDMVAGLDPVQMKKTLCIVEREQAIKTACALAKSGDVILIAGKGHEDYQDVKGVKHHFDDREVVKAILGL</sequence>
<evidence type="ECO:0000313" key="13">
    <source>
        <dbReference type="Proteomes" id="UP000297861"/>
    </source>
</evidence>
<keyword evidence="7" id="KW-0547">Nucleotide-binding</keyword>
<feature type="binding site" evidence="7">
    <location>
        <position position="188"/>
    </location>
    <ligand>
        <name>UDP-N-acetyl-alpha-D-muramoyl-L-alanyl-D-glutamate</name>
        <dbReference type="ChEBI" id="CHEBI:83900"/>
    </ligand>
</feature>
<dbReference type="GO" id="GO:0008765">
    <property type="term" value="F:UDP-N-acetylmuramoylalanyl-D-glutamate-2,6-diaminopimelate ligase activity"/>
    <property type="evidence" value="ECO:0007669"/>
    <property type="project" value="UniProtKB-UniRule"/>
</dbReference>
<evidence type="ECO:0000256" key="6">
    <source>
        <dbReference type="ARBA" id="ARBA00023316"/>
    </source>
</evidence>
<dbReference type="Pfam" id="PF01225">
    <property type="entry name" value="Mur_ligase"/>
    <property type="match status" value="1"/>
</dbReference>
<dbReference type="Pfam" id="PF08245">
    <property type="entry name" value="Mur_ligase_M"/>
    <property type="match status" value="1"/>
</dbReference>
<dbReference type="RefSeq" id="WP_134437220.1">
    <property type="nucleotide sequence ID" value="NZ_SOML01000011.1"/>
</dbReference>
<dbReference type="GO" id="GO:0071555">
    <property type="term" value="P:cell wall organization"/>
    <property type="evidence" value="ECO:0007669"/>
    <property type="project" value="UniProtKB-KW"/>
</dbReference>
<dbReference type="NCBIfam" id="NF001126">
    <property type="entry name" value="PRK00139.1-4"/>
    <property type="match status" value="1"/>
</dbReference>
<feature type="binding site" evidence="7">
    <location>
        <position position="182"/>
    </location>
    <ligand>
        <name>UDP-N-acetyl-alpha-D-muramoyl-L-alanyl-D-glutamate</name>
        <dbReference type="ChEBI" id="CHEBI:83900"/>
    </ligand>
</feature>
<comment type="similarity">
    <text evidence="1 7">Belongs to the MurCDEF family. MurE subfamily.</text>
</comment>
<dbReference type="PANTHER" id="PTHR23135">
    <property type="entry name" value="MUR LIGASE FAMILY MEMBER"/>
    <property type="match status" value="1"/>
</dbReference>
<dbReference type="GO" id="GO:0005737">
    <property type="term" value="C:cytoplasm"/>
    <property type="evidence" value="ECO:0007669"/>
    <property type="project" value="UniProtKB-SubCell"/>
</dbReference>
<dbReference type="GO" id="GO:0000287">
    <property type="term" value="F:magnesium ion binding"/>
    <property type="evidence" value="ECO:0007669"/>
    <property type="project" value="UniProtKB-UniRule"/>
</dbReference>
<evidence type="ECO:0000256" key="8">
    <source>
        <dbReference type="RuleBase" id="RU004135"/>
    </source>
</evidence>
<dbReference type="InterPro" id="IPR036565">
    <property type="entry name" value="Mur-like_cat_sf"/>
</dbReference>
<comment type="PTM">
    <text evidence="7">Carboxylation is probably crucial for Mg(2+) binding and, consequently, for the gamma-phosphate positioning of ATP.</text>
</comment>
<dbReference type="GO" id="GO:0009252">
    <property type="term" value="P:peptidoglycan biosynthetic process"/>
    <property type="evidence" value="ECO:0007669"/>
    <property type="project" value="UniProtKB-UniRule"/>
</dbReference>
<comment type="subcellular location">
    <subcellularLocation>
        <location evidence="7 8">Cytoplasm</location>
    </subcellularLocation>
</comment>
<feature type="short sequence motif" description="Meso-diaminopimelate recognition motif" evidence="7">
    <location>
        <begin position="404"/>
        <end position="407"/>
    </location>
</feature>
<dbReference type="Gene3D" id="3.90.190.20">
    <property type="entry name" value="Mur ligase, C-terminal domain"/>
    <property type="match status" value="1"/>
</dbReference>
<dbReference type="InterPro" id="IPR000713">
    <property type="entry name" value="Mur_ligase_N"/>
</dbReference>
<dbReference type="SUPFAM" id="SSF63418">
    <property type="entry name" value="MurE/MurF N-terminal domain"/>
    <property type="match status" value="1"/>
</dbReference>
<feature type="binding site" evidence="7">
    <location>
        <begin position="155"/>
        <end position="156"/>
    </location>
    <ligand>
        <name>UDP-N-acetyl-alpha-D-muramoyl-L-alanyl-D-glutamate</name>
        <dbReference type="ChEBI" id="CHEBI:83900"/>
    </ligand>
</feature>
<dbReference type="STRING" id="1121485.GCA_000426485_01293"/>
<feature type="binding site" evidence="7">
    <location>
        <position position="457"/>
    </location>
    <ligand>
        <name>meso-2,6-diaminopimelate</name>
        <dbReference type="ChEBI" id="CHEBI:57791"/>
    </ligand>
</feature>
<dbReference type="SUPFAM" id="SSF53244">
    <property type="entry name" value="MurD-like peptide ligases, peptide-binding domain"/>
    <property type="match status" value="1"/>
</dbReference>
<dbReference type="UniPathway" id="UPA00219"/>
<dbReference type="Proteomes" id="UP000297861">
    <property type="component" value="Unassembled WGS sequence"/>
</dbReference>
<dbReference type="Pfam" id="PF02875">
    <property type="entry name" value="Mur_ligase_C"/>
    <property type="match status" value="1"/>
</dbReference>
<dbReference type="InterPro" id="IPR005761">
    <property type="entry name" value="UDP-N-AcMur-Glu-dNH2Pim_ligase"/>
</dbReference>
<feature type="modified residue" description="N6-carboxylysine" evidence="7">
    <location>
        <position position="222"/>
    </location>
</feature>
<dbReference type="PANTHER" id="PTHR23135:SF4">
    <property type="entry name" value="UDP-N-ACETYLMURAMOYL-L-ALANYL-D-GLUTAMATE--2,6-DIAMINOPIMELATE LIGASE MURE HOMOLOG, CHLOROPLASTIC"/>
    <property type="match status" value="1"/>
</dbReference>
<keyword evidence="7" id="KW-0067">ATP-binding</keyword>
<dbReference type="SUPFAM" id="SSF53623">
    <property type="entry name" value="MurD-like peptide ligases, catalytic domain"/>
    <property type="match status" value="1"/>
</dbReference>
<evidence type="ECO:0000256" key="2">
    <source>
        <dbReference type="ARBA" id="ARBA00022618"/>
    </source>
</evidence>
<dbReference type="GO" id="GO:0008360">
    <property type="term" value="P:regulation of cell shape"/>
    <property type="evidence" value="ECO:0007669"/>
    <property type="project" value="UniProtKB-KW"/>
</dbReference>
<dbReference type="InterPro" id="IPR013221">
    <property type="entry name" value="Mur_ligase_cen"/>
</dbReference>
<dbReference type="GO" id="GO:0051301">
    <property type="term" value="P:cell division"/>
    <property type="evidence" value="ECO:0007669"/>
    <property type="project" value="UniProtKB-KW"/>
</dbReference>
<keyword evidence="5 7" id="KW-0131">Cell cycle</keyword>
<reference evidence="12 13" key="1">
    <citation type="submission" date="2019-03" db="EMBL/GenBank/DDBJ databases">
        <title>San Antonio Military Medical Center submission to MRSN (WRAIR), pending publication.</title>
        <authorList>
            <person name="Blyth D.M."/>
            <person name="Mccarthy S.L."/>
            <person name="Schall S.E."/>
            <person name="Stam J.A."/>
            <person name="Ong A.C."/>
            <person name="Mcgann P.T."/>
        </authorList>
    </citation>
    <scope>NUCLEOTIDE SEQUENCE [LARGE SCALE GENOMIC DNA]</scope>
    <source>
        <strain evidence="12 13">MRSN571793</strain>
    </source>
</reference>
<dbReference type="Gene3D" id="3.40.1190.10">
    <property type="entry name" value="Mur-like, catalytic domain"/>
    <property type="match status" value="1"/>
</dbReference>
<keyword evidence="2 7" id="KW-0132">Cell division</keyword>
<keyword evidence="7" id="KW-0460">Magnesium</keyword>
<keyword evidence="6 7" id="KW-0961">Cell wall biogenesis/degradation</keyword>
<dbReference type="EMBL" id="SOML01000011">
    <property type="protein sequence ID" value="TFD94299.1"/>
    <property type="molecule type" value="Genomic_DNA"/>
</dbReference>
<dbReference type="GO" id="GO:0005524">
    <property type="term" value="F:ATP binding"/>
    <property type="evidence" value="ECO:0007669"/>
    <property type="project" value="UniProtKB-UniRule"/>
</dbReference>
<evidence type="ECO:0000256" key="1">
    <source>
        <dbReference type="ARBA" id="ARBA00005898"/>
    </source>
</evidence>